<dbReference type="RefSeq" id="WP_218318804.1">
    <property type="nucleotide sequence ID" value="NZ_JAEEGC010000008.1"/>
</dbReference>
<sequence>MNLIYLKGILEHLNKSHLSDISDINVTSILLTHSISGVITYWLDERLTSDLKDMIFSLCTYHLRALKIDFTAEDVNQYIDEVLTSDYEELLK</sequence>
<name>A0A949TUQ4_9CLOT</name>
<evidence type="ECO:0000313" key="1">
    <source>
        <dbReference type="EMBL" id="MBV7271765.1"/>
    </source>
</evidence>
<dbReference type="AlphaFoldDB" id="A0A949TUQ4"/>
<proteinExistence type="predicted"/>
<accession>A0A949TUQ4</accession>
<keyword evidence="2" id="KW-1185">Reference proteome</keyword>
<gene>
    <name evidence="1" type="ORF">I6U48_02400</name>
</gene>
<protein>
    <submittedName>
        <fullName evidence="1">Uncharacterized protein</fullName>
    </submittedName>
</protein>
<comment type="caution">
    <text evidence="1">The sequence shown here is derived from an EMBL/GenBank/DDBJ whole genome shotgun (WGS) entry which is preliminary data.</text>
</comment>
<organism evidence="1 2">
    <name type="scientific">Clostridium thailandense</name>
    <dbReference type="NCBI Taxonomy" id="2794346"/>
    <lineage>
        <taxon>Bacteria</taxon>
        <taxon>Bacillati</taxon>
        <taxon>Bacillota</taxon>
        <taxon>Clostridia</taxon>
        <taxon>Eubacteriales</taxon>
        <taxon>Clostridiaceae</taxon>
        <taxon>Clostridium</taxon>
    </lineage>
</organism>
<evidence type="ECO:0000313" key="2">
    <source>
        <dbReference type="Proteomes" id="UP000694308"/>
    </source>
</evidence>
<dbReference type="Proteomes" id="UP000694308">
    <property type="component" value="Unassembled WGS sequence"/>
</dbReference>
<reference evidence="1" key="1">
    <citation type="submission" date="2020-12" db="EMBL/GenBank/DDBJ databases">
        <title>Clostridium thailandense sp. nov., a novel acetogenic bacterium isolated from peat land soil in Thailand.</title>
        <authorList>
            <person name="Chaikitkaew S."/>
            <person name="Birkeland N.K."/>
        </authorList>
    </citation>
    <scope>NUCLEOTIDE SEQUENCE</scope>
    <source>
        <strain evidence="1">PL3</strain>
    </source>
</reference>
<dbReference type="EMBL" id="JAEEGC010000008">
    <property type="protein sequence ID" value="MBV7271765.1"/>
    <property type="molecule type" value="Genomic_DNA"/>
</dbReference>